<dbReference type="CDD" id="cd06345">
    <property type="entry name" value="PBP1_ABC_ligand_binding-like"/>
    <property type="match status" value="1"/>
</dbReference>
<evidence type="ECO:0000256" key="1">
    <source>
        <dbReference type="ARBA" id="ARBA00022729"/>
    </source>
</evidence>
<comment type="caution">
    <text evidence="3">The sequence shown here is derived from an EMBL/GenBank/DDBJ whole genome shotgun (WGS) entry which is preliminary data.</text>
</comment>
<evidence type="ECO:0000313" key="3">
    <source>
        <dbReference type="EMBL" id="THE63917.1"/>
    </source>
</evidence>
<reference evidence="3 4" key="1">
    <citation type="submission" date="2018-10" db="EMBL/GenBank/DDBJ databases">
        <title>Natronolimnobius sp. XQ-INN 246 isolated from Inner Mongolia Autonomous Region of China.</title>
        <authorList>
            <person name="Xue Q."/>
        </authorList>
    </citation>
    <scope>NUCLEOTIDE SEQUENCE [LARGE SCALE GENOMIC DNA]</scope>
    <source>
        <strain evidence="3 4">XQ-INN 246</strain>
    </source>
</reference>
<feature type="domain" description="Leucine-binding protein" evidence="2">
    <location>
        <begin position="61"/>
        <end position="277"/>
    </location>
</feature>
<dbReference type="InterPro" id="IPR028081">
    <property type="entry name" value="Leu-bd"/>
</dbReference>
<dbReference type="EMBL" id="RBZW01000055">
    <property type="protein sequence ID" value="THE63917.1"/>
    <property type="molecule type" value="Genomic_DNA"/>
</dbReference>
<accession>A0A4V3VL14</accession>
<name>A0A4V3VL14_9EURY</name>
<dbReference type="Gene3D" id="3.40.50.2300">
    <property type="match status" value="2"/>
</dbReference>
<dbReference type="InterPro" id="IPR028082">
    <property type="entry name" value="Peripla_BP_I"/>
</dbReference>
<dbReference type="InterPro" id="IPR051010">
    <property type="entry name" value="BCAA_transport"/>
</dbReference>
<dbReference type="RefSeq" id="WP_141465764.1">
    <property type="nucleotide sequence ID" value="NZ_RBZW01000055.1"/>
</dbReference>
<dbReference type="OrthoDB" id="200499at2157"/>
<dbReference type="Pfam" id="PF13458">
    <property type="entry name" value="Peripla_BP_6"/>
    <property type="match status" value="2"/>
</dbReference>
<dbReference type="AlphaFoldDB" id="A0A4V3VL14"/>
<sequence>MENRGLGNVANSLPTGTERYTRRRLLTASAGVGAVSLAGCLESTDVEEAVLGTADDGDDAVTIGVLAPNPESDFIGRSMARGAAVAVEQLNDAGGILGREVELVVGNTAANPLEARREYHRLVLEEGADVTVGVFDSPALVTLMDEIAEQETIHLTTGAATTVASQFVTENYDRYKYHFRVGPTNEIDLGRGIVDFVDGIAADVGWETVAVLAEDYDWADGPWSVLQNDLQETGVDVALEQRYPPATDDFVDRYDEATAAEADVALIATAHTGTEALLDWAYPNRPEPDPRPYPFEFGGIHVPMQLPTYYEQTDGACRYGFCQISATAQSDVGDLTQSFVGEYESTYGETPVYTGYTTYEAVRLFADRAAAVGELETDDLVTALEDASFDGATGTIEFYDRDHEFAHDLVYNEDEALFFQWQERDGEGVQEIVWPEEYATAEYVSPPWT</sequence>
<evidence type="ECO:0000259" key="2">
    <source>
        <dbReference type="Pfam" id="PF13458"/>
    </source>
</evidence>
<keyword evidence="4" id="KW-1185">Reference proteome</keyword>
<feature type="domain" description="Leucine-binding protein" evidence="2">
    <location>
        <begin position="331"/>
        <end position="409"/>
    </location>
</feature>
<keyword evidence="1" id="KW-0732">Signal</keyword>
<dbReference type="Proteomes" id="UP000318864">
    <property type="component" value="Unassembled WGS sequence"/>
</dbReference>
<dbReference type="SUPFAM" id="SSF53822">
    <property type="entry name" value="Periplasmic binding protein-like I"/>
    <property type="match status" value="1"/>
</dbReference>
<organism evidence="3 4">
    <name type="scientific">Salinadaptatus halalkaliphilus</name>
    <dbReference type="NCBI Taxonomy" id="2419781"/>
    <lineage>
        <taxon>Archaea</taxon>
        <taxon>Methanobacteriati</taxon>
        <taxon>Methanobacteriota</taxon>
        <taxon>Stenosarchaea group</taxon>
        <taxon>Halobacteria</taxon>
        <taxon>Halobacteriales</taxon>
        <taxon>Natrialbaceae</taxon>
        <taxon>Salinadaptatus</taxon>
    </lineage>
</organism>
<dbReference type="PANTHER" id="PTHR30483:SF6">
    <property type="entry name" value="PERIPLASMIC BINDING PROTEIN OF ABC TRANSPORTER FOR NATURAL AMINO ACIDS"/>
    <property type="match status" value="1"/>
</dbReference>
<dbReference type="PANTHER" id="PTHR30483">
    <property type="entry name" value="LEUCINE-SPECIFIC-BINDING PROTEIN"/>
    <property type="match status" value="1"/>
</dbReference>
<proteinExistence type="predicted"/>
<protein>
    <submittedName>
        <fullName evidence="3">ABC transporter substrate-binding protein</fullName>
    </submittedName>
</protein>
<evidence type="ECO:0000313" key="4">
    <source>
        <dbReference type="Proteomes" id="UP000318864"/>
    </source>
</evidence>
<gene>
    <name evidence="3" type="ORF">D8Y22_16490</name>
</gene>